<dbReference type="InterPro" id="IPR041479">
    <property type="entry name" value="TetR_CgmR_C"/>
</dbReference>
<keyword evidence="7" id="KW-1185">Reference proteome</keyword>
<feature type="domain" description="HTH tetR-type" evidence="5">
    <location>
        <begin position="8"/>
        <end position="68"/>
    </location>
</feature>
<proteinExistence type="predicted"/>
<dbReference type="SUPFAM" id="SSF48498">
    <property type="entry name" value="Tetracyclin repressor-like, C-terminal domain"/>
    <property type="match status" value="1"/>
</dbReference>
<dbReference type="SUPFAM" id="SSF46689">
    <property type="entry name" value="Homeodomain-like"/>
    <property type="match status" value="1"/>
</dbReference>
<evidence type="ECO:0000313" key="6">
    <source>
        <dbReference type="EMBL" id="PZW23582.1"/>
    </source>
</evidence>
<evidence type="ECO:0000256" key="1">
    <source>
        <dbReference type="ARBA" id="ARBA00023015"/>
    </source>
</evidence>
<dbReference type="OrthoDB" id="9806334at2"/>
<comment type="caution">
    <text evidence="6">The sequence shown here is derived from an EMBL/GenBank/DDBJ whole genome shotgun (WGS) entry which is preliminary data.</text>
</comment>
<dbReference type="EMBL" id="QKUF01000025">
    <property type="protein sequence ID" value="PZW23582.1"/>
    <property type="molecule type" value="Genomic_DNA"/>
</dbReference>
<feature type="DNA-binding region" description="H-T-H motif" evidence="4">
    <location>
        <begin position="31"/>
        <end position="50"/>
    </location>
</feature>
<evidence type="ECO:0000256" key="2">
    <source>
        <dbReference type="ARBA" id="ARBA00023125"/>
    </source>
</evidence>
<dbReference type="PROSITE" id="PS50977">
    <property type="entry name" value="HTH_TETR_2"/>
    <property type="match status" value="1"/>
</dbReference>
<evidence type="ECO:0000313" key="7">
    <source>
        <dbReference type="Proteomes" id="UP000248806"/>
    </source>
</evidence>
<dbReference type="PANTHER" id="PTHR30055:SF234">
    <property type="entry name" value="HTH-TYPE TRANSCRIPTIONAL REGULATOR BETI"/>
    <property type="match status" value="1"/>
</dbReference>
<evidence type="ECO:0000256" key="3">
    <source>
        <dbReference type="ARBA" id="ARBA00023163"/>
    </source>
</evidence>
<dbReference type="InterPro" id="IPR001647">
    <property type="entry name" value="HTH_TetR"/>
</dbReference>
<dbReference type="GO" id="GO:0003700">
    <property type="term" value="F:DNA-binding transcription factor activity"/>
    <property type="evidence" value="ECO:0007669"/>
    <property type="project" value="TreeGrafter"/>
</dbReference>
<dbReference type="Proteomes" id="UP000248806">
    <property type="component" value="Unassembled WGS sequence"/>
</dbReference>
<sequence length="183" mass="20312">MSDTKGSAATRQALLEAALRVVLRDGANTLTLDAVAHEAGLSKGGLLYHFPSKQALLLALEQSSFDDFDRLLHQYMQEEQKEKPGRWLRAYVKAASDPEQLDLTSAMMVSLLKEPDLLQELQQRFAAWQERAVQDGVDPALATLVRLAADGLWFADLLGLGKPEGELRQRVLALLEELTTKEQ</sequence>
<reference evidence="6 7" key="1">
    <citation type="submission" date="2018-06" db="EMBL/GenBank/DDBJ databases">
        <title>Genomic Encyclopedia of Archaeal and Bacterial Type Strains, Phase II (KMG-II): from individual species to whole genera.</title>
        <authorList>
            <person name="Goeker M."/>
        </authorList>
    </citation>
    <scope>NUCLEOTIDE SEQUENCE [LARGE SCALE GENOMIC DNA]</scope>
    <source>
        <strain evidence="6 7">ATCC BAA-1881</strain>
    </source>
</reference>
<dbReference type="Pfam" id="PF17937">
    <property type="entry name" value="TetR_C_28"/>
    <property type="match status" value="1"/>
</dbReference>
<evidence type="ECO:0000256" key="4">
    <source>
        <dbReference type="PROSITE-ProRule" id="PRU00335"/>
    </source>
</evidence>
<name>A0A326U097_THEHA</name>
<gene>
    <name evidence="6" type="ORF">EI42_04965</name>
</gene>
<evidence type="ECO:0000259" key="5">
    <source>
        <dbReference type="PROSITE" id="PS50977"/>
    </source>
</evidence>
<dbReference type="GO" id="GO:0000976">
    <property type="term" value="F:transcription cis-regulatory region binding"/>
    <property type="evidence" value="ECO:0007669"/>
    <property type="project" value="TreeGrafter"/>
</dbReference>
<dbReference type="PANTHER" id="PTHR30055">
    <property type="entry name" value="HTH-TYPE TRANSCRIPTIONAL REGULATOR RUTR"/>
    <property type="match status" value="1"/>
</dbReference>
<accession>A0A326U097</accession>
<dbReference type="InterPro" id="IPR036271">
    <property type="entry name" value="Tet_transcr_reg_TetR-rel_C_sf"/>
</dbReference>
<dbReference type="RefSeq" id="WP_111325254.1">
    <property type="nucleotide sequence ID" value="NZ_BIFX01000003.1"/>
</dbReference>
<dbReference type="Gene3D" id="1.10.357.10">
    <property type="entry name" value="Tetracycline Repressor, domain 2"/>
    <property type="match status" value="1"/>
</dbReference>
<dbReference type="PRINTS" id="PR00455">
    <property type="entry name" value="HTHTETR"/>
</dbReference>
<dbReference type="Pfam" id="PF00440">
    <property type="entry name" value="TetR_N"/>
    <property type="match status" value="1"/>
</dbReference>
<organism evidence="6 7">
    <name type="scientific">Thermosporothrix hazakensis</name>
    <dbReference type="NCBI Taxonomy" id="644383"/>
    <lineage>
        <taxon>Bacteria</taxon>
        <taxon>Bacillati</taxon>
        <taxon>Chloroflexota</taxon>
        <taxon>Ktedonobacteria</taxon>
        <taxon>Ktedonobacterales</taxon>
        <taxon>Thermosporotrichaceae</taxon>
        <taxon>Thermosporothrix</taxon>
    </lineage>
</organism>
<keyword evidence="3" id="KW-0804">Transcription</keyword>
<dbReference type="InterPro" id="IPR050109">
    <property type="entry name" value="HTH-type_TetR-like_transc_reg"/>
</dbReference>
<protein>
    <submittedName>
        <fullName evidence="6">TetR family transcriptional regulator</fullName>
    </submittedName>
</protein>
<keyword evidence="2 4" id="KW-0238">DNA-binding</keyword>
<keyword evidence="1" id="KW-0805">Transcription regulation</keyword>
<dbReference type="InterPro" id="IPR009057">
    <property type="entry name" value="Homeodomain-like_sf"/>
</dbReference>
<dbReference type="AlphaFoldDB" id="A0A326U097"/>